<dbReference type="SMART" id="SM00752">
    <property type="entry name" value="HTTM"/>
    <property type="match status" value="1"/>
</dbReference>
<evidence type="ECO:0000256" key="4">
    <source>
        <dbReference type="ARBA" id="ARBA00023136"/>
    </source>
</evidence>
<keyword evidence="8" id="KW-1185">Reference proteome</keyword>
<evidence type="ECO:0000256" key="1">
    <source>
        <dbReference type="ARBA" id="ARBA00004127"/>
    </source>
</evidence>
<evidence type="ECO:0000259" key="6">
    <source>
        <dbReference type="SMART" id="SM00752"/>
    </source>
</evidence>
<dbReference type="PANTHER" id="PTHR39535">
    <property type="entry name" value="SPORULATION-DELAYING PROTEIN SDPB"/>
    <property type="match status" value="1"/>
</dbReference>
<feature type="transmembrane region" description="Helical" evidence="5">
    <location>
        <begin position="142"/>
        <end position="161"/>
    </location>
</feature>
<keyword evidence="3 5" id="KW-1133">Transmembrane helix</keyword>
<proteinExistence type="predicted"/>
<evidence type="ECO:0000313" key="7">
    <source>
        <dbReference type="EMBL" id="RKG74583.1"/>
    </source>
</evidence>
<evidence type="ECO:0000256" key="3">
    <source>
        <dbReference type="ARBA" id="ARBA00022989"/>
    </source>
</evidence>
<feature type="transmembrane region" description="Helical" evidence="5">
    <location>
        <begin position="119"/>
        <end position="136"/>
    </location>
</feature>
<keyword evidence="4 5" id="KW-0472">Membrane</keyword>
<comment type="caution">
    <text evidence="7">The sequence shown here is derived from an EMBL/GenBank/DDBJ whole genome shotgun (WGS) entry which is preliminary data.</text>
</comment>
<evidence type="ECO:0000313" key="8">
    <source>
        <dbReference type="Proteomes" id="UP000268094"/>
    </source>
</evidence>
<dbReference type="InterPro" id="IPR052964">
    <property type="entry name" value="Sporulation_signal_mat"/>
</dbReference>
<sequence>MSTTYLPRPVPRRRLATFFGAPSSAEPLGIMRIGVALLLLVQAFSMSDSLHVLLDDRGLVPWSISESLASPVAPRLGLLVAALAPLGLSPEAAVRGFLLLYGVSLVGLLLGYRSRLSAVVAWIAHTVILNSGPFFVYGVETFAHISLFYCAVMPVGEAFSWDVRVGRTSGAPSAAATLALRVLQIHMCIIYFATGLEKLLGPLWREGTAIWKVLMQPQYAQFGFAWLASVPWVVKLASWSTLVVEVGYFVFVWPRRTRGLWVMMTLGMHLGIAMTMGLWLFSGMMAVLTFSAFGWTLLAEALYTRARAAAVLPFHSEPAR</sequence>
<feature type="transmembrane region" description="Helical" evidence="5">
    <location>
        <begin position="260"/>
        <end position="279"/>
    </location>
</feature>
<gene>
    <name evidence="7" type="ORF">D7V88_34680</name>
</gene>
<dbReference type="OrthoDB" id="1496138at2"/>
<feature type="transmembrane region" description="Helical" evidence="5">
    <location>
        <begin position="285"/>
        <end position="303"/>
    </location>
</feature>
<organism evidence="7 8">
    <name type="scientific">Corallococcus terminator</name>
    <dbReference type="NCBI Taxonomy" id="2316733"/>
    <lineage>
        <taxon>Bacteria</taxon>
        <taxon>Pseudomonadati</taxon>
        <taxon>Myxococcota</taxon>
        <taxon>Myxococcia</taxon>
        <taxon>Myxococcales</taxon>
        <taxon>Cystobacterineae</taxon>
        <taxon>Myxococcaceae</taxon>
        <taxon>Corallococcus</taxon>
    </lineage>
</organism>
<feature type="transmembrane region" description="Helical" evidence="5">
    <location>
        <begin position="92"/>
        <end position="112"/>
    </location>
</feature>
<dbReference type="RefSeq" id="WP_120544890.1">
    <property type="nucleotide sequence ID" value="NZ_RAVZ01000363.1"/>
</dbReference>
<accession>A0A3A8IA97</accession>
<dbReference type="AlphaFoldDB" id="A0A3A8IA97"/>
<feature type="transmembrane region" description="Helical" evidence="5">
    <location>
        <begin position="232"/>
        <end position="253"/>
    </location>
</feature>
<feature type="domain" description="HTTM-like" evidence="6">
    <location>
        <begin position="20"/>
        <end position="298"/>
    </location>
</feature>
<comment type="subcellular location">
    <subcellularLocation>
        <location evidence="1">Endomembrane system</location>
        <topology evidence="1">Multi-pass membrane protein</topology>
    </subcellularLocation>
</comment>
<feature type="transmembrane region" description="Helical" evidence="5">
    <location>
        <begin position="173"/>
        <end position="194"/>
    </location>
</feature>
<keyword evidence="2 5" id="KW-0812">Transmembrane</keyword>
<dbReference type="PANTHER" id="PTHR39535:SF2">
    <property type="entry name" value="HTTM DOMAIN-CONTAINING PROTEIN"/>
    <property type="match status" value="1"/>
</dbReference>
<protein>
    <recommendedName>
        <fullName evidence="6">HTTM-like domain-containing protein</fullName>
    </recommendedName>
</protein>
<dbReference type="GO" id="GO:0012505">
    <property type="term" value="C:endomembrane system"/>
    <property type="evidence" value="ECO:0007669"/>
    <property type="project" value="UniProtKB-SubCell"/>
</dbReference>
<dbReference type="Proteomes" id="UP000268094">
    <property type="component" value="Unassembled WGS sequence"/>
</dbReference>
<evidence type="ECO:0000256" key="2">
    <source>
        <dbReference type="ARBA" id="ARBA00022692"/>
    </source>
</evidence>
<name>A0A3A8IA97_9BACT</name>
<reference evidence="8" key="1">
    <citation type="submission" date="2018-09" db="EMBL/GenBank/DDBJ databases">
        <authorList>
            <person name="Livingstone P.G."/>
            <person name="Whitworth D.E."/>
        </authorList>
    </citation>
    <scope>NUCLEOTIDE SEQUENCE [LARGE SCALE GENOMIC DNA]</scope>
    <source>
        <strain evidence="8">CA054A</strain>
    </source>
</reference>
<dbReference type="EMBL" id="RAVZ01000363">
    <property type="protein sequence ID" value="RKG74583.1"/>
    <property type="molecule type" value="Genomic_DNA"/>
</dbReference>
<evidence type="ECO:0000256" key="5">
    <source>
        <dbReference type="SAM" id="Phobius"/>
    </source>
</evidence>
<dbReference type="InterPro" id="IPR011020">
    <property type="entry name" value="HTTM-like"/>
</dbReference>